<keyword evidence="4 5" id="KW-0413">Isomerase</keyword>
<dbReference type="InterPro" id="IPR029000">
    <property type="entry name" value="Cyclophilin-like_dom_sf"/>
</dbReference>
<dbReference type="PRINTS" id="PR00153">
    <property type="entry name" value="CSAPPISMRASE"/>
</dbReference>
<dbReference type="EMBL" id="GISG01189307">
    <property type="protein sequence ID" value="MBA4655847.1"/>
    <property type="molecule type" value="Transcribed_RNA"/>
</dbReference>
<evidence type="ECO:0000256" key="1">
    <source>
        <dbReference type="ARBA" id="ARBA00000971"/>
    </source>
</evidence>
<feature type="chain" id="PRO_5034188331" description="Peptidyl-prolyl cis-trans isomerase" evidence="5">
    <location>
        <begin position="30"/>
        <end position="170"/>
    </location>
</feature>
<reference evidence="7" key="2">
    <citation type="submission" date="2020-07" db="EMBL/GenBank/DDBJ databases">
        <authorList>
            <person name="Vera ALvarez R."/>
            <person name="Arias-Moreno D.M."/>
            <person name="Jimenez-Jacinto V."/>
            <person name="Jimenez-Bremont J.F."/>
            <person name="Swaminathan K."/>
            <person name="Moose S.P."/>
            <person name="Guerrero-Gonzalez M.L."/>
            <person name="Marino-Ramirez L."/>
            <person name="Landsman D."/>
            <person name="Rodriguez-Kessler M."/>
            <person name="Delgado-Sanchez P."/>
        </authorList>
    </citation>
    <scope>NUCLEOTIDE SEQUENCE</scope>
    <source>
        <tissue evidence="7">Cladode</tissue>
    </source>
</reference>
<dbReference type="EC" id="5.2.1.8" evidence="5"/>
<dbReference type="AlphaFoldDB" id="A0A7C9E1Y9"/>
<sequence>MRREMSAFVSARWLLLLLLAVLLLFFASSLYHQVVQKVEEEHEITHRVFLDVDMDGQRLGRIVIGLFGKVVPKTVENFKALCTGEKGKGTSGKPLHYKNTPFHRIIPGFMIQGGDIVHGDGKGGESVYGGAFPDENFKIKHSRSGVVAMVNSGPDSNGSQFFITTVKARW</sequence>
<evidence type="ECO:0000256" key="3">
    <source>
        <dbReference type="ARBA" id="ARBA00023110"/>
    </source>
</evidence>
<evidence type="ECO:0000256" key="4">
    <source>
        <dbReference type="ARBA" id="ARBA00023235"/>
    </source>
</evidence>
<accession>A0A7C9E1Y9</accession>
<dbReference type="GO" id="GO:0003755">
    <property type="term" value="F:peptidyl-prolyl cis-trans isomerase activity"/>
    <property type="evidence" value="ECO:0007669"/>
    <property type="project" value="UniProtKB-UniRule"/>
</dbReference>
<protein>
    <recommendedName>
        <fullName evidence="5">Peptidyl-prolyl cis-trans isomerase</fullName>
        <shortName evidence="5">PPIase</shortName>
        <ecNumber evidence="5">5.2.1.8</ecNumber>
    </recommendedName>
</protein>
<comment type="catalytic activity">
    <reaction evidence="1 5">
        <text>[protein]-peptidylproline (omega=180) = [protein]-peptidylproline (omega=0)</text>
        <dbReference type="Rhea" id="RHEA:16237"/>
        <dbReference type="Rhea" id="RHEA-COMP:10747"/>
        <dbReference type="Rhea" id="RHEA-COMP:10748"/>
        <dbReference type="ChEBI" id="CHEBI:83833"/>
        <dbReference type="ChEBI" id="CHEBI:83834"/>
        <dbReference type="EC" id="5.2.1.8"/>
    </reaction>
</comment>
<comment type="similarity">
    <text evidence="2 5">Belongs to the cyclophilin-type PPIase family.</text>
</comment>
<dbReference type="GO" id="GO:0016018">
    <property type="term" value="F:cyclosporin A binding"/>
    <property type="evidence" value="ECO:0007669"/>
    <property type="project" value="TreeGrafter"/>
</dbReference>
<evidence type="ECO:0000256" key="2">
    <source>
        <dbReference type="ARBA" id="ARBA00007365"/>
    </source>
</evidence>
<dbReference type="GO" id="GO:0005737">
    <property type="term" value="C:cytoplasm"/>
    <property type="evidence" value="ECO:0007669"/>
    <property type="project" value="TreeGrafter"/>
</dbReference>
<name>A0A7C9E1Y9_OPUST</name>
<dbReference type="PANTHER" id="PTHR11071:SF449">
    <property type="entry name" value="PEPTIDYL-PROLYL CIS-TRANS ISOMERASE CYP21-1"/>
    <property type="match status" value="1"/>
</dbReference>
<reference evidence="7" key="1">
    <citation type="journal article" date="2013" name="J. Plant Res.">
        <title>Effect of fungi and light on seed germination of three Opuntia species from semiarid lands of central Mexico.</title>
        <authorList>
            <person name="Delgado-Sanchez P."/>
            <person name="Jimenez-Bremont J.F."/>
            <person name="Guerrero-Gonzalez Mde L."/>
            <person name="Flores J."/>
        </authorList>
    </citation>
    <scope>NUCLEOTIDE SEQUENCE</scope>
    <source>
        <tissue evidence="7">Cladode</tissue>
    </source>
</reference>
<dbReference type="FunFam" id="2.40.100.10:FF:000025">
    <property type="entry name" value="Peptidyl-prolyl cis-trans isomerase CYP19-2"/>
    <property type="match status" value="1"/>
</dbReference>
<dbReference type="PROSITE" id="PS50072">
    <property type="entry name" value="CSA_PPIASE_2"/>
    <property type="match status" value="1"/>
</dbReference>
<comment type="function">
    <text evidence="5">PPIases accelerate the folding of proteins. It catalyzes the cis-trans isomerization of proline imidic peptide bonds in oligopeptides.</text>
</comment>
<dbReference type="InterPro" id="IPR020892">
    <property type="entry name" value="Cyclophilin-type_PPIase_CS"/>
</dbReference>
<proteinExistence type="inferred from homology"/>
<evidence type="ECO:0000313" key="7">
    <source>
        <dbReference type="EMBL" id="MBA4655847.1"/>
    </source>
</evidence>
<dbReference type="InterPro" id="IPR002130">
    <property type="entry name" value="Cyclophilin-type_PPIase_dom"/>
</dbReference>
<keyword evidence="3 5" id="KW-0697">Rotamase</keyword>
<feature type="domain" description="PPIase cyclophilin-type" evidence="6">
    <location>
        <begin position="49"/>
        <end position="170"/>
    </location>
</feature>
<dbReference type="Gene3D" id="2.40.100.10">
    <property type="entry name" value="Cyclophilin-like"/>
    <property type="match status" value="1"/>
</dbReference>
<evidence type="ECO:0000259" key="6">
    <source>
        <dbReference type="PROSITE" id="PS50072"/>
    </source>
</evidence>
<dbReference type="GO" id="GO:0006457">
    <property type="term" value="P:protein folding"/>
    <property type="evidence" value="ECO:0007669"/>
    <property type="project" value="InterPro"/>
</dbReference>
<organism evidence="7">
    <name type="scientific">Opuntia streptacantha</name>
    <name type="common">Prickly pear cactus</name>
    <name type="synonym">Opuntia cardona</name>
    <dbReference type="NCBI Taxonomy" id="393608"/>
    <lineage>
        <taxon>Eukaryota</taxon>
        <taxon>Viridiplantae</taxon>
        <taxon>Streptophyta</taxon>
        <taxon>Embryophyta</taxon>
        <taxon>Tracheophyta</taxon>
        <taxon>Spermatophyta</taxon>
        <taxon>Magnoliopsida</taxon>
        <taxon>eudicotyledons</taxon>
        <taxon>Gunneridae</taxon>
        <taxon>Pentapetalae</taxon>
        <taxon>Caryophyllales</taxon>
        <taxon>Cactineae</taxon>
        <taxon>Cactaceae</taxon>
        <taxon>Opuntioideae</taxon>
        <taxon>Opuntia</taxon>
    </lineage>
</organism>
<dbReference type="Pfam" id="PF00160">
    <property type="entry name" value="Pro_isomerase"/>
    <property type="match status" value="1"/>
</dbReference>
<dbReference type="PROSITE" id="PS00170">
    <property type="entry name" value="CSA_PPIASE_1"/>
    <property type="match status" value="1"/>
</dbReference>
<keyword evidence="5" id="KW-0732">Signal</keyword>
<dbReference type="PANTHER" id="PTHR11071">
    <property type="entry name" value="PEPTIDYL-PROLYL CIS-TRANS ISOMERASE"/>
    <property type="match status" value="1"/>
</dbReference>
<feature type="signal peptide" evidence="5">
    <location>
        <begin position="1"/>
        <end position="29"/>
    </location>
</feature>
<dbReference type="EMBL" id="GISG01189309">
    <property type="protein sequence ID" value="MBA4655849.1"/>
    <property type="molecule type" value="Transcribed_RNA"/>
</dbReference>
<evidence type="ECO:0000256" key="5">
    <source>
        <dbReference type="RuleBase" id="RU363019"/>
    </source>
</evidence>
<dbReference type="SUPFAM" id="SSF50891">
    <property type="entry name" value="Cyclophilin-like"/>
    <property type="match status" value="1"/>
</dbReference>